<keyword evidence="8" id="KW-1185">Reference proteome</keyword>
<gene>
    <name evidence="7" type="ORF">H7F49_17050</name>
</gene>
<organism evidence="7 8">
    <name type="scientific">Novosphingobium aerophilum</name>
    <dbReference type="NCBI Taxonomy" id="2839843"/>
    <lineage>
        <taxon>Bacteria</taxon>
        <taxon>Pseudomonadati</taxon>
        <taxon>Pseudomonadota</taxon>
        <taxon>Alphaproteobacteria</taxon>
        <taxon>Sphingomonadales</taxon>
        <taxon>Sphingomonadaceae</taxon>
        <taxon>Novosphingobium</taxon>
    </lineage>
</organism>
<evidence type="ECO:0000313" key="7">
    <source>
        <dbReference type="EMBL" id="MBC2653395.1"/>
    </source>
</evidence>
<dbReference type="Gene3D" id="1.20.120.1630">
    <property type="match status" value="1"/>
</dbReference>
<evidence type="ECO:0000256" key="1">
    <source>
        <dbReference type="ARBA" id="ARBA00004141"/>
    </source>
</evidence>
<feature type="transmembrane region" description="Helical" evidence="5">
    <location>
        <begin position="189"/>
        <end position="212"/>
    </location>
</feature>
<evidence type="ECO:0000313" key="8">
    <source>
        <dbReference type="Proteomes" id="UP000520156"/>
    </source>
</evidence>
<feature type="transmembrane region" description="Helical" evidence="5">
    <location>
        <begin position="143"/>
        <end position="160"/>
    </location>
</feature>
<feature type="transmembrane region" description="Helical" evidence="5">
    <location>
        <begin position="74"/>
        <end position="93"/>
    </location>
</feature>
<dbReference type="GO" id="GO:0016020">
    <property type="term" value="C:membrane"/>
    <property type="evidence" value="ECO:0007669"/>
    <property type="project" value="UniProtKB-SubCell"/>
</dbReference>
<evidence type="ECO:0000256" key="4">
    <source>
        <dbReference type="ARBA" id="ARBA00023136"/>
    </source>
</evidence>
<keyword evidence="4 5" id="KW-0472">Membrane</keyword>
<dbReference type="AlphaFoldDB" id="A0A7X1FAG4"/>
<feature type="transmembrane region" description="Helical" evidence="5">
    <location>
        <begin position="6"/>
        <end position="24"/>
    </location>
</feature>
<comment type="subcellular location">
    <subcellularLocation>
        <location evidence="1">Membrane</location>
        <topology evidence="1">Multi-pass membrane protein</topology>
    </subcellularLocation>
</comment>
<feature type="transmembrane region" description="Helical" evidence="5">
    <location>
        <begin position="114"/>
        <end position="137"/>
    </location>
</feature>
<keyword evidence="3 5" id="KW-1133">Transmembrane helix</keyword>
<dbReference type="Pfam" id="PF07298">
    <property type="entry name" value="NnrU"/>
    <property type="match status" value="1"/>
</dbReference>
<feature type="domain" description="NnrU" evidence="6">
    <location>
        <begin position="6"/>
        <end position="218"/>
    </location>
</feature>
<evidence type="ECO:0000256" key="2">
    <source>
        <dbReference type="ARBA" id="ARBA00022692"/>
    </source>
</evidence>
<dbReference type="InterPro" id="IPR009915">
    <property type="entry name" value="NnrU_dom"/>
</dbReference>
<sequence length="227" mass="24146">MPLVELSIAAATFVGTHFLLSHPLRAALVARLGEKGFAGLYAVVALASMAWMAHAFRAVPPGEGPLWDGTGNGIWGLASVLMLLAAVLMVGSLRGNPALPDPRAGQLAKAPVRGVFHITRHPMMWAFALWSLSHALVAATPRVLILTAAIAVLALVGAALQDRKKAAQMGSDWQDWASRTHFWPRPDGLLRAGAVAWLGGGVLWLVATWAHIPLAYVPAGLWRWIAA</sequence>
<accession>A0A7X1FAG4</accession>
<feature type="transmembrane region" description="Helical" evidence="5">
    <location>
        <begin position="36"/>
        <end position="54"/>
    </location>
</feature>
<evidence type="ECO:0000256" key="5">
    <source>
        <dbReference type="SAM" id="Phobius"/>
    </source>
</evidence>
<reference evidence="7 8" key="1">
    <citation type="submission" date="2020-08" db="EMBL/GenBank/DDBJ databases">
        <title>The genome sequence of Novosphingobium flavum 4Y4.</title>
        <authorList>
            <person name="Liu Y."/>
        </authorList>
    </citation>
    <scope>NUCLEOTIDE SEQUENCE [LARGE SCALE GENOMIC DNA]</scope>
    <source>
        <strain evidence="7 8">4Y4</strain>
    </source>
</reference>
<evidence type="ECO:0000256" key="3">
    <source>
        <dbReference type="ARBA" id="ARBA00022989"/>
    </source>
</evidence>
<comment type="caution">
    <text evidence="7">The sequence shown here is derived from an EMBL/GenBank/DDBJ whole genome shotgun (WGS) entry which is preliminary data.</text>
</comment>
<keyword evidence="2 5" id="KW-0812">Transmembrane</keyword>
<evidence type="ECO:0000259" key="6">
    <source>
        <dbReference type="Pfam" id="PF07298"/>
    </source>
</evidence>
<dbReference type="EMBL" id="JACLAU010000046">
    <property type="protein sequence ID" value="MBC2653395.1"/>
    <property type="molecule type" value="Genomic_DNA"/>
</dbReference>
<protein>
    <submittedName>
        <fullName evidence="7">MFS transporter</fullName>
    </submittedName>
</protein>
<proteinExistence type="predicted"/>
<dbReference type="Proteomes" id="UP000520156">
    <property type="component" value="Unassembled WGS sequence"/>
</dbReference>
<name>A0A7X1FAG4_9SPHN</name>